<name>A0ABT4DBM8_9CLOT</name>
<evidence type="ECO:0000313" key="2">
    <source>
        <dbReference type="EMBL" id="MCY6959699.1"/>
    </source>
</evidence>
<reference evidence="2" key="1">
    <citation type="submission" date="2022-12" db="EMBL/GenBank/DDBJ databases">
        <title>Clostridium sp. nov., isolated from industrial wastewater.</title>
        <authorList>
            <person name="Jiayan W."/>
        </authorList>
    </citation>
    <scope>NUCLEOTIDE SEQUENCE</scope>
    <source>
        <strain evidence="2">ZC22-4</strain>
    </source>
</reference>
<dbReference type="InterPro" id="IPR010690">
    <property type="entry name" value="YqfD"/>
</dbReference>
<protein>
    <submittedName>
        <fullName evidence="2">Sporulation protein YqfD</fullName>
    </submittedName>
</protein>
<gene>
    <name evidence="2" type="primary">yqfD</name>
    <name evidence="2" type="ORF">OW729_13855</name>
</gene>
<proteinExistence type="predicted"/>
<dbReference type="EMBL" id="JAPQFJ010000015">
    <property type="protein sequence ID" value="MCY6959699.1"/>
    <property type="molecule type" value="Genomic_DNA"/>
</dbReference>
<comment type="caution">
    <text evidence="2">The sequence shown here is derived from an EMBL/GenBank/DDBJ whole genome shotgun (WGS) entry which is preliminary data.</text>
</comment>
<evidence type="ECO:0000313" key="3">
    <source>
        <dbReference type="Proteomes" id="UP001144612"/>
    </source>
</evidence>
<keyword evidence="1" id="KW-0812">Transmembrane</keyword>
<evidence type="ECO:0000256" key="1">
    <source>
        <dbReference type="SAM" id="Phobius"/>
    </source>
</evidence>
<dbReference type="InterPro" id="IPR011053">
    <property type="entry name" value="Single_hybrid_motif"/>
</dbReference>
<dbReference type="SUPFAM" id="SSF51230">
    <property type="entry name" value="Single hybrid motif"/>
    <property type="match status" value="1"/>
</dbReference>
<keyword evidence="1" id="KW-0472">Membrane</keyword>
<dbReference type="PIRSF" id="PIRSF029895">
    <property type="entry name" value="SpoIV"/>
    <property type="match status" value="1"/>
</dbReference>
<dbReference type="Pfam" id="PF06898">
    <property type="entry name" value="YqfD"/>
    <property type="match status" value="1"/>
</dbReference>
<sequence length="389" mass="45154">MNRFNFSKYKKGIITIEIQSMLPEKFINLLWKNNINITNLRKIDITTIIMDVSLKDYYTIREISKKTKTKIKIINRKGISFFIIKIHNRRALIGGIVIFVGIIYFLSTFIWSIDIVTEKSITPFELRSQLKNMGIKPGINKRKVDVYKVEEKLMKENNDIMWIRSRIEGAKLKINIAERQQPPKIKEDNTPCDIVARKDGEVVRVYSSAGTIVVKEGDIVKKGDVLIKGEQGKEENVYFVHAQGDVIAKTFYESTKDVSIKKLERKRTGRKQKSIYLNILGKNICLKKVKNNFKIYDKILVDKKIFKEEVYYEVVEENKVLNKDEVVKETAESLSQDMIVKLDKSVKIVDKMVDANQSGEKINVRVMLVVEENIAQPQKKELEEKELEN</sequence>
<keyword evidence="1" id="KW-1133">Transmembrane helix</keyword>
<organism evidence="2 3">
    <name type="scientific">Clostridium brassicae</name>
    <dbReference type="NCBI Taxonomy" id="2999072"/>
    <lineage>
        <taxon>Bacteria</taxon>
        <taxon>Bacillati</taxon>
        <taxon>Bacillota</taxon>
        <taxon>Clostridia</taxon>
        <taxon>Eubacteriales</taxon>
        <taxon>Clostridiaceae</taxon>
        <taxon>Clostridium</taxon>
    </lineage>
</organism>
<dbReference type="Proteomes" id="UP001144612">
    <property type="component" value="Unassembled WGS sequence"/>
</dbReference>
<dbReference type="NCBIfam" id="TIGR02876">
    <property type="entry name" value="spore_yqfD"/>
    <property type="match status" value="1"/>
</dbReference>
<accession>A0ABT4DBM8</accession>
<feature type="transmembrane region" description="Helical" evidence="1">
    <location>
        <begin position="91"/>
        <end position="113"/>
    </location>
</feature>
<keyword evidence="3" id="KW-1185">Reference proteome</keyword>
<dbReference type="RefSeq" id="WP_268062134.1">
    <property type="nucleotide sequence ID" value="NZ_JAPQFJ010000015.1"/>
</dbReference>